<keyword evidence="2" id="KW-1185">Reference proteome</keyword>
<dbReference type="Gramene" id="Solyc10g054660.2.1">
    <property type="protein sequence ID" value="Solyc10g054660.2.1"/>
    <property type="gene ID" value="Solyc10g054660.2"/>
</dbReference>
<name>A0A3Q7JCI2_SOLLC</name>
<organism evidence="1">
    <name type="scientific">Solanum lycopersicum</name>
    <name type="common">Tomato</name>
    <name type="synonym">Lycopersicon esculentum</name>
    <dbReference type="NCBI Taxonomy" id="4081"/>
    <lineage>
        <taxon>Eukaryota</taxon>
        <taxon>Viridiplantae</taxon>
        <taxon>Streptophyta</taxon>
        <taxon>Embryophyta</taxon>
        <taxon>Tracheophyta</taxon>
        <taxon>Spermatophyta</taxon>
        <taxon>Magnoliopsida</taxon>
        <taxon>eudicotyledons</taxon>
        <taxon>Gunneridae</taxon>
        <taxon>Pentapetalae</taxon>
        <taxon>asterids</taxon>
        <taxon>lamiids</taxon>
        <taxon>Solanales</taxon>
        <taxon>Solanaceae</taxon>
        <taxon>Solanoideae</taxon>
        <taxon>Solaneae</taxon>
        <taxon>Solanum</taxon>
        <taxon>Solanum subgen. Lycopersicon</taxon>
    </lineage>
</organism>
<dbReference type="InParanoid" id="A0A3Q7JCI2"/>
<proteinExistence type="predicted"/>
<dbReference type="PaxDb" id="4081-Solyc10g054660.1.1"/>
<protein>
    <submittedName>
        <fullName evidence="1">Uncharacterized protein</fullName>
    </submittedName>
</protein>
<reference evidence="1" key="2">
    <citation type="submission" date="2019-01" db="UniProtKB">
        <authorList>
            <consortium name="EnsemblPlants"/>
        </authorList>
    </citation>
    <scope>IDENTIFICATION</scope>
    <source>
        <strain evidence="1">cv. Heinz 1706</strain>
    </source>
</reference>
<dbReference type="EnsemblPlants" id="Solyc10g054660.2.1">
    <property type="protein sequence ID" value="Solyc10g054660.2.1"/>
    <property type="gene ID" value="Solyc10g054660.2"/>
</dbReference>
<evidence type="ECO:0000313" key="1">
    <source>
        <dbReference type="EnsemblPlants" id="Solyc10g054660.2.1"/>
    </source>
</evidence>
<dbReference type="Proteomes" id="UP000004994">
    <property type="component" value="Chromosome 10"/>
</dbReference>
<reference evidence="1" key="1">
    <citation type="journal article" date="2012" name="Nature">
        <title>The tomato genome sequence provides insights into fleshy fruit evolution.</title>
        <authorList>
            <consortium name="Tomato Genome Consortium"/>
        </authorList>
    </citation>
    <scope>NUCLEOTIDE SEQUENCE [LARGE SCALE GENOMIC DNA]</scope>
    <source>
        <strain evidence="1">cv. Heinz 1706</strain>
    </source>
</reference>
<dbReference type="AlphaFoldDB" id="A0A3Q7JCI2"/>
<sequence length="42" mass="5003">MEALSSSISRQRPSLKRRLKLRHVTERYLMVDLLFADRIRCG</sequence>
<evidence type="ECO:0000313" key="2">
    <source>
        <dbReference type="Proteomes" id="UP000004994"/>
    </source>
</evidence>
<accession>A0A3Q7JCI2</accession>